<gene>
    <name evidence="3" type="ORF">SAMN05660284_01574</name>
</gene>
<dbReference type="AlphaFoldDB" id="A0A1I4ZBS7"/>
<evidence type="ECO:0000259" key="2">
    <source>
        <dbReference type="Pfam" id="PF13559"/>
    </source>
</evidence>
<evidence type="ECO:0000313" key="4">
    <source>
        <dbReference type="Proteomes" id="UP000242869"/>
    </source>
</evidence>
<protein>
    <recommendedName>
        <fullName evidence="2">Protein-glutamine gamma-glutamyltransferase-like C-terminal domain-containing protein</fullName>
    </recommendedName>
</protein>
<feature type="domain" description="Protein-glutamine gamma-glutamyltransferase-like C-terminal" evidence="2">
    <location>
        <begin position="445"/>
        <end position="521"/>
    </location>
</feature>
<feature type="transmembrane region" description="Helical" evidence="1">
    <location>
        <begin position="150"/>
        <end position="182"/>
    </location>
</feature>
<organism evidence="3 4">
    <name type="scientific">Formivibrio citricus</name>
    <dbReference type="NCBI Taxonomy" id="83765"/>
    <lineage>
        <taxon>Bacteria</taxon>
        <taxon>Pseudomonadati</taxon>
        <taxon>Pseudomonadota</taxon>
        <taxon>Betaproteobacteria</taxon>
        <taxon>Neisseriales</taxon>
        <taxon>Chitinibacteraceae</taxon>
        <taxon>Formivibrio</taxon>
    </lineage>
</organism>
<evidence type="ECO:0000256" key="1">
    <source>
        <dbReference type="SAM" id="Phobius"/>
    </source>
</evidence>
<dbReference type="EMBL" id="FOVE01000010">
    <property type="protein sequence ID" value="SFN47731.1"/>
    <property type="molecule type" value="Genomic_DNA"/>
</dbReference>
<accession>A0A1I4ZBS7</accession>
<dbReference type="Proteomes" id="UP000242869">
    <property type="component" value="Unassembled WGS sequence"/>
</dbReference>
<keyword evidence="4" id="KW-1185">Reference proteome</keyword>
<feature type="transmembrane region" description="Helical" evidence="1">
    <location>
        <begin position="366"/>
        <end position="387"/>
    </location>
</feature>
<sequence>MKLEHLQLDLRPRPYWQAIDLGYALLRRNAATTYAAWWALWGPLALAMLALTALLPLDWNWVPMMLIWWVKPLVERIVIYVLSRAVFGEAVSWREAVRAWPGQLSGGWFRVLTWWRPIMLGRGLYQPIWQLEGARGAFAKQRRQALGRRGAYGAASWFGVVCAHFEFVIELGLIALLGLFISDPGAANPFTLFAMNAKNENFWYPLLMLATYALAAGMIGPVYVAGCFTLYLNRRAELEAWDIELAFRRLAERCGRFGKTLASVLFVTVAGLCFIAPAPQAWAVECEPPAHVARMLKARGEPQDAEQARIRAQVDEIYAREELRSYECKQGWVPKKKDEVANKETAPFWKSVFDVLSALGDLLNSAAGLIKLLLIMAAAALVFWLLYRYRHVLEKMGLLRKKALPELPQEIAGLDIRPETLPDDVAAAVWQAWQAGEQRAALALLYRASISRLAHRHGIALPKGATEGECLQTAQAALRAMRLNEARYRVVKSVTEVWQAAAYADRWPDGEKVRALCKHWQADLDQVEAAS</sequence>
<proteinExistence type="predicted"/>
<feature type="transmembrane region" description="Helical" evidence="1">
    <location>
        <begin position="202"/>
        <end position="232"/>
    </location>
</feature>
<keyword evidence="1" id="KW-1133">Transmembrane helix</keyword>
<dbReference type="InterPro" id="IPR025403">
    <property type="entry name" value="TgpA-like_C"/>
</dbReference>
<feature type="transmembrane region" description="Helical" evidence="1">
    <location>
        <begin position="35"/>
        <end position="57"/>
    </location>
</feature>
<name>A0A1I4ZBS7_9NEIS</name>
<keyword evidence="1" id="KW-0812">Transmembrane</keyword>
<evidence type="ECO:0000313" key="3">
    <source>
        <dbReference type="EMBL" id="SFN47731.1"/>
    </source>
</evidence>
<dbReference type="Pfam" id="PF13559">
    <property type="entry name" value="DUF4129"/>
    <property type="match status" value="1"/>
</dbReference>
<keyword evidence="1" id="KW-0472">Membrane</keyword>
<dbReference type="STRING" id="83765.SAMN05660284_01574"/>
<reference evidence="4" key="1">
    <citation type="submission" date="2016-10" db="EMBL/GenBank/DDBJ databases">
        <authorList>
            <person name="Varghese N."/>
            <person name="Submissions S."/>
        </authorList>
    </citation>
    <scope>NUCLEOTIDE SEQUENCE [LARGE SCALE GENOMIC DNA]</scope>
    <source>
        <strain evidence="4">DSM 6150</strain>
    </source>
</reference>
<feature type="transmembrane region" description="Helical" evidence="1">
    <location>
        <begin position="257"/>
        <end position="278"/>
    </location>
</feature>
<dbReference type="RefSeq" id="WP_177187824.1">
    <property type="nucleotide sequence ID" value="NZ_FOVE01000010.1"/>
</dbReference>